<dbReference type="PROSITE" id="PS00070">
    <property type="entry name" value="ALDEHYDE_DEHYDR_CYS"/>
    <property type="match status" value="1"/>
</dbReference>
<evidence type="ECO:0000256" key="1">
    <source>
        <dbReference type="ARBA" id="ARBA00004786"/>
    </source>
</evidence>
<dbReference type="Proteomes" id="UP000184226">
    <property type="component" value="Unassembled WGS sequence"/>
</dbReference>
<evidence type="ECO:0000313" key="10">
    <source>
        <dbReference type="Proteomes" id="UP000184226"/>
    </source>
</evidence>
<dbReference type="InterPro" id="IPR029510">
    <property type="entry name" value="Ald_DH_CS_GLU"/>
</dbReference>
<dbReference type="PANTHER" id="PTHR42862:SF1">
    <property type="entry name" value="DELTA-1-PYRROLINE-5-CARBOXYLATE DEHYDROGENASE 2, ISOFORM A-RELATED"/>
    <property type="match status" value="1"/>
</dbReference>
<evidence type="ECO:0000256" key="6">
    <source>
        <dbReference type="PROSITE-ProRule" id="PRU10007"/>
    </source>
</evidence>
<dbReference type="RefSeq" id="WP_073103047.1">
    <property type="nucleotide sequence ID" value="NZ_FQXE01000004.1"/>
</dbReference>
<gene>
    <name evidence="9" type="ORF">SAMN04488135_104400</name>
</gene>
<evidence type="ECO:0000256" key="3">
    <source>
        <dbReference type="ARBA" id="ARBA00023002"/>
    </source>
</evidence>
<keyword evidence="3 7" id="KW-0560">Oxidoreductase</keyword>
<evidence type="ECO:0000256" key="2">
    <source>
        <dbReference type="ARBA" id="ARBA00012884"/>
    </source>
</evidence>
<evidence type="ECO:0000259" key="8">
    <source>
        <dbReference type="Pfam" id="PF00171"/>
    </source>
</evidence>
<dbReference type="Pfam" id="PF00171">
    <property type="entry name" value="Aldedh"/>
    <property type="match status" value="1"/>
</dbReference>
<dbReference type="PROSITE" id="PS00687">
    <property type="entry name" value="ALDEHYDE_DEHYDR_GLU"/>
    <property type="match status" value="1"/>
</dbReference>
<proteinExistence type="inferred from homology"/>
<evidence type="ECO:0000256" key="5">
    <source>
        <dbReference type="ARBA" id="ARBA00048142"/>
    </source>
</evidence>
<dbReference type="EC" id="1.2.1.88" evidence="2"/>
<dbReference type="PANTHER" id="PTHR42862">
    <property type="entry name" value="DELTA-1-PYRROLINE-5-CARBOXYLATE DEHYDROGENASE 1, ISOFORM A-RELATED"/>
    <property type="match status" value="1"/>
</dbReference>
<protein>
    <recommendedName>
        <fullName evidence="2">L-glutamate gamma-semialdehyde dehydrogenase</fullName>
        <ecNumber evidence="2">1.2.1.88</ecNumber>
    </recommendedName>
</protein>
<keyword evidence="4" id="KW-0520">NAD</keyword>
<evidence type="ECO:0000313" key="9">
    <source>
        <dbReference type="EMBL" id="SHH75121.1"/>
    </source>
</evidence>
<feature type="domain" description="Aldehyde dehydrogenase" evidence="8">
    <location>
        <begin position="53"/>
        <end position="514"/>
    </location>
</feature>
<accession>A0A1M5VIR3</accession>
<dbReference type="OrthoDB" id="9762913at2"/>
<dbReference type="EMBL" id="FQXE01000004">
    <property type="protein sequence ID" value="SHH75121.1"/>
    <property type="molecule type" value="Genomic_DNA"/>
</dbReference>
<dbReference type="GO" id="GO:0010133">
    <property type="term" value="P:L-proline catabolic process to L-glutamate"/>
    <property type="evidence" value="ECO:0007669"/>
    <property type="project" value="TreeGrafter"/>
</dbReference>
<dbReference type="InterPro" id="IPR016161">
    <property type="entry name" value="Ald_DH/histidinol_DH"/>
</dbReference>
<dbReference type="SUPFAM" id="SSF53720">
    <property type="entry name" value="ALDH-like"/>
    <property type="match status" value="1"/>
</dbReference>
<dbReference type="InterPro" id="IPR015590">
    <property type="entry name" value="Aldehyde_DH_dom"/>
</dbReference>
<dbReference type="InterPro" id="IPR016163">
    <property type="entry name" value="Ald_DH_C"/>
</dbReference>
<evidence type="ECO:0000256" key="7">
    <source>
        <dbReference type="RuleBase" id="RU003345"/>
    </source>
</evidence>
<dbReference type="InterPro" id="IPR050485">
    <property type="entry name" value="Proline_metab_enzyme"/>
</dbReference>
<dbReference type="InterPro" id="IPR016160">
    <property type="entry name" value="Ald_DH_CS_CYS"/>
</dbReference>
<dbReference type="AlphaFoldDB" id="A0A1M5VIR3"/>
<dbReference type="Gene3D" id="3.40.605.10">
    <property type="entry name" value="Aldehyde Dehydrogenase, Chain A, domain 1"/>
    <property type="match status" value="1"/>
</dbReference>
<dbReference type="Gene3D" id="3.40.309.10">
    <property type="entry name" value="Aldehyde Dehydrogenase, Chain A, domain 2"/>
    <property type="match status" value="1"/>
</dbReference>
<dbReference type="STRING" id="658167.SAMN04488135_104400"/>
<comment type="pathway">
    <text evidence="1">Amino-acid degradation; L-proline degradation into L-glutamate; L-glutamate from L-proline: step 2/2.</text>
</comment>
<evidence type="ECO:0000256" key="4">
    <source>
        <dbReference type="ARBA" id="ARBA00023027"/>
    </source>
</evidence>
<dbReference type="InterPro" id="IPR016162">
    <property type="entry name" value="Ald_DH_N"/>
</dbReference>
<dbReference type="GO" id="GO:0003842">
    <property type="term" value="F:L-glutamate gamma-semialdehyde dehydrogenase activity"/>
    <property type="evidence" value="ECO:0007669"/>
    <property type="project" value="UniProtKB-EC"/>
</dbReference>
<comment type="similarity">
    <text evidence="7">Belongs to the aldehyde dehydrogenase family.</text>
</comment>
<organism evidence="9 10">
    <name type="scientific">Pollutimonas bauzanensis</name>
    <dbReference type="NCBI Taxonomy" id="658167"/>
    <lineage>
        <taxon>Bacteria</taxon>
        <taxon>Pseudomonadati</taxon>
        <taxon>Pseudomonadota</taxon>
        <taxon>Betaproteobacteria</taxon>
        <taxon>Burkholderiales</taxon>
        <taxon>Alcaligenaceae</taxon>
        <taxon>Pollutimonas</taxon>
    </lineage>
</organism>
<name>A0A1M5VIR3_9BURK</name>
<keyword evidence="10" id="KW-1185">Reference proteome</keyword>
<comment type="catalytic activity">
    <reaction evidence="5">
        <text>L-glutamate 5-semialdehyde + NAD(+) + H2O = L-glutamate + NADH + 2 H(+)</text>
        <dbReference type="Rhea" id="RHEA:30235"/>
        <dbReference type="ChEBI" id="CHEBI:15377"/>
        <dbReference type="ChEBI" id="CHEBI:15378"/>
        <dbReference type="ChEBI" id="CHEBI:29985"/>
        <dbReference type="ChEBI" id="CHEBI:57540"/>
        <dbReference type="ChEBI" id="CHEBI:57945"/>
        <dbReference type="ChEBI" id="CHEBI:58066"/>
        <dbReference type="EC" id="1.2.1.88"/>
    </reaction>
</comment>
<reference evidence="9 10" key="1">
    <citation type="submission" date="2016-11" db="EMBL/GenBank/DDBJ databases">
        <authorList>
            <person name="Jaros S."/>
            <person name="Januszkiewicz K."/>
            <person name="Wedrychowicz H."/>
        </authorList>
    </citation>
    <scope>NUCLEOTIDE SEQUENCE [LARGE SCALE GENOMIC DNA]</scope>
    <source>
        <strain evidence="9 10">CGMCC 1.10190</strain>
    </source>
</reference>
<dbReference type="GO" id="GO:0009898">
    <property type="term" value="C:cytoplasmic side of plasma membrane"/>
    <property type="evidence" value="ECO:0007669"/>
    <property type="project" value="TreeGrafter"/>
</dbReference>
<sequence>MSGFKLTYSTMFSPPRELHTRFAKAVDSLAEEFGKRHGLFINGGDVHKEAVTAKSDPADQDRTLGEFSLADETDVDTAVMAARRAYPAWRGTPWQQRVAILKKVAGLVEERLYDIAAAVSFEVGKNRMEALGEVAEVVEFCNLYARQMEENNGYDRVLPDDPLPDFKSHNRSVLKPYGVWAVVAPFNYPFALAGGPVAAALVAGNTVVLKGAVETPWSGQLLAQCIKDAGVPDGVFNYLVGEGATVGDALIRHDGIDGVTFTGSYEVGMHIGRSQWARAFPRPCIAEMGGKNAVIVTAAADLAVAAQGIVRSAFGMSGQKCSALSRIYVDARVADGLIGQLRIAMRNIKIGDPRQEDTWMGPVATAKAYGNFEKYCAALRTQGASILEGGATLRAAGLERGFFCAPTLAEAPLEHPLWAEEMFVPVVMLGRVESPGQAMALANGSKFGLTAGFYGSDAEVEWFFANIEAGVTYANRPQGATTGAWPGYQPFGGWKGSGSTGKALASFHYLPQYMREQSQTHIEP</sequence>
<feature type="active site" evidence="6">
    <location>
        <position position="287"/>
    </location>
</feature>